<keyword evidence="2" id="KW-0808">Transferase</keyword>
<protein>
    <submittedName>
        <fullName evidence="2">tRNA1(Val) (Adenine(37)-N6)-methyltransferase</fullName>
    </submittedName>
</protein>
<keyword evidence="2" id="KW-0489">Methyltransferase</keyword>
<dbReference type="AlphaFoldDB" id="A0A4R6BBB2"/>
<dbReference type="RefSeq" id="WP_133432613.1">
    <property type="nucleotide sequence ID" value="NZ_SCWA01000019.1"/>
</dbReference>
<dbReference type="CDD" id="cd02440">
    <property type="entry name" value="AdoMet_MTases"/>
    <property type="match status" value="1"/>
</dbReference>
<dbReference type="Proteomes" id="UP000295310">
    <property type="component" value="Unassembled WGS sequence"/>
</dbReference>
<reference evidence="2 3" key="1">
    <citation type="submission" date="2019-01" db="EMBL/GenBank/DDBJ databases">
        <title>Draft genome sequences of the type strains of six Macrococcus species.</title>
        <authorList>
            <person name="Mazhar S."/>
            <person name="Altermann E."/>
            <person name="Hill C."/>
            <person name="Mcauliffe O."/>
        </authorList>
    </citation>
    <scope>NUCLEOTIDE SEQUENCE [LARGE SCALE GENOMIC DNA]</scope>
    <source>
        <strain evidence="2 3">CCM4811</strain>
    </source>
</reference>
<feature type="domain" description="Methyltransferase small" evidence="1">
    <location>
        <begin position="31"/>
        <end position="170"/>
    </location>
</feature>
<accession>A0A4R6BBB2</accession>
<organism evidence="2 3">
    <name type="scientific">Macrococcus brunensis</name>
    <dbReference type="NCBI Taxonomy" id="198483"/>
    <lineage>
        <taxon>Bacteria</taxon>
        <taxon>Bacillati</taxon>
        <taxon>Bacillota</taxon>
        <taxon>Bacilli</taxon>
        <taxon>Bacillales</taxon>
        <taxon>Staphylococcaceae</taxon>
        <taxon>Macrococcus</taxon>
    </lineage>
</organism>
<dbReference type="InterPro" id="IPR029063">
    <property type="entry name" value="SAM-dependent_MTases_sf"/>
</dbReference>
<dbReference type="OrthoDB" id="9777257at2"/>
<evidence type="ECO:0000313" key="2">
    <source>
        <dbReference type="EMBL" id="TDL94257.1"/>
    </source>
</evidence>
<dbReference type="Gene3D" id="3.40.50.150">
    <property type="entry name" value="Vaccinia Virus protein VP39"/>
    <property type="match status" value="1"/>
</dbReference>
<proteinExistence type="predicted"/>
<dbReference type="GO" id="GO:0032259">
    <property type="term" value="P:methylation"/>
    <property type="evidence" value="ECO:0007669"/>
    <property type="project" value="UniProtKB-KW"/>
</dbReference>
<dbReference type="EMBL" id="SCWA01000019">
    <property type="protein sequence ID" value="TDL94257.1"/>
    <property type="molecule type" value="Genomic_DNA"/>
</dbReference>
<comment type="caution">
    <text evidence="2">The sequence shown here is derived from an EMBL/GenBank/DDBJ whole genome shotgun (WGS) entry which is preliminary data.</text>
</comment>
<dbReference type="InterPro" id="IPR050210">
    <property type="entry name" value="tRNA_Adenine-N(6)_MTase"/>
</dbReference>
<name>A0A4R6BBB2_9STAP</name>
<evidence type="ECO:0000313" key="3">
    <source>
        <dbReference type="Proteomes" id="UP000295310"/>
    </source>
</evidence>
<dbReference type="PANTHER" id="PTHR47739">
    <property type="entry name" value="TRNA1(VAL) (ADENINE(37)-N6)-METHYLTRANSFERASE"/>
    <property type="match status" value="1"/>
</dbReference>
<keyword evidence="3" id="KW-1185">Reference proteome</keyword>
<dbReference type="Pfam" id="PF05175">
    <property type="entry name" value="MTS"/>
    <property type="match status" value="1"/>
</dbReference>
<dbReference type="GO" id="GO:0008168">
    <property type="term" value="F:methyltransferase activity"/>
    <property type="evidence" value="ECO:0007669"/>
    <property type="project" value="UniProtKB-KW"/>
</dbReference>
<sequence>MMKTNERIDRLIKEGLSIIQNDEVFSFSTDALLLAHFVRPIKKGRVMDLCSGNAIIPLLLSDKMTVPIEGIEIQPALVDIARRSVTLNELDNQIQIHEGDLRTVNQSVLPSQYDIVTCNPPYFRENQSFQHLKEAHRIARHEIFCTLDDCISASRHLLKQGGRLYMVHRADRLVDCLVSMRQGGIEPKAIWQIYSRPDKPTAVTIVIEAVKGGKPDCKVMPPFYIYQNDGDYSEEMHEVYYG</sequence>
<dbReference type="InterPro" id="IPR007848">
    <property type="entry name" value="Small_mtfrase_dom"/>
</dbReference>
<dbReference type="SUPFAM" id="SSF53335">
    <property type="entry name" value="S-adenosyl-L-methionine-dependent methyltransferases"/>
    <property type="match status" value="1"/>
</dbReference>
<gene>
    <name evidence="2" type="ORF">ERX27_09395</name>
</gene>
<dbReference type="PANTHER" id="PTHR47739:SF1">
    <property type="entry name" value="TRNA1(VAL) (ADENINE(37)-N6)-METHYLTRANSFERASE"/>
    <property type="match status" value="1"/>
</dbReference>
<evidence type="ECO:0000259" key="1">
    <source>
        <dbReference type="Pfam" id="PF05175"/>
    </source>
</evidence>